<dbReference type="EMBL" id="ML732790">
    <property type="protein sequence ID" value="KAB8274161.1"/>
    <property type="molecule type" value="Genomic_DNA"/>
</dbReference>
<accession>A0A5N6J5L4</accession>
<organism evidence="1 2">
    <name type="scientific">Aspergillus minisclerotigenes</name>
    <dbReference type="NCBI Taxonomy" id="656917"/>
    <lineage>
        <taxon>Eukaryota</taxon>
        <taxon>Fungi</taxon>
        <taxon>Dikarya</taxon>
        <taxon>Ascomycota</taxon>
        <taxon>Pezizomycotina</taxon>
        <taxon>Eurotiomycetes</taxon>
        <taxon>Eurotiomycetidae</taxon>
        <taxon>Eurotiales</taxon>
        <taxon>Aspergillaceae</taxon>
        <taxon>Aspergillus</taxon>
        <taxon>Aspergillus subgen. Circumdati</taxon>
    </lineage>
</organism>
<sequence>MAPLAPRPNIVIHLAKRSHDHKTGRLHIKRITAKTRARRVAAPWPSLTGCDATPVNMGDTLSCVSLGATGTRDPLVEGLTAKVEDDGCTLPVPAITEEVFERLWLWLVTVFVITGITELSRPDELLICPTAMVLIGLTGLEPAPVAGTVSVRVVGVDAHSVQTVTVVVQSSAGGTLVVCWAGTLTGSVVVVTGRVRVTVVGVGAQCVQTVTVEVHPSGGVGIAVCDPGREGMFVAVAVADTVPGQYVVV</sequence>
<evidence type="ECO:0000313" key="1">
    <source>
        <dbReference type="EMBL" id="KAB8274161.1"/>
    </source>
</evidence>
<dbReference type="Proteomes" id="UP000326289">
    <property type="component" value="Unassembled WGS sequence"/>
</dbReference>
<proteinExistence type="predicted"/>
<name>A0A5N6J5L4_9EURO</name>
<evidence type="ECO:0000313" key="2">
    <source>
        <dbReference type="Proteomes" id="UP000326289"/>
    </source>
</evidence>
<keyword evidence="2" id="KW-1185">Reference proteome</keyword>
<reference evidence="1 2" key="1">
    <citation type="submission" date="2019-04" db="EMBL/GenBank/DDBJ databases">
        <title>Fungal friends and foes A comparative genomics study of 23 Aspergillus species from section Flavi.</title>
        <authorList>
            <consortium name="DOE Joint Genome Institute"/>
            <person name="Kjaerbolling I."/>
            <person name="Vesth T.C."/>
            <person name="Frisvad J.C."/>
            <person name="Nybo J.L."/>
            <person name="Theobald S."/>
            <person name="Kildgaard S."/>
            <person name="Petersen T.I."/>
            <person name="Kuo A."/>
            <person name="Sato A."/>
            <person name="Lyhne E.K."/>
            <person name="Kogle M.E."/>
            <person name="Wiebenga A."/>
            <person name="Kun R.S."/>
            <person name="Lubbers R.J."/>
            <person name="Makela M.R."/>
            <person name="Barry K."/>
            <person name="Chovatia M."/>
            <person name="Clum A."/>
            <person name="Daum C."/>
            <person name="Haridas S."/>
            <person name="He G."/>
            <person name="LaButti K."/>
            <person name="Lipzen A."/>
            <person name="Mondo S."/>
            <person name="Pangilinan J."/>
            <person name="Riley R."/>
            <person name="Salamov A."/>
            <person name="Simmons B.A."/>
            <person name="Magnuson J.K."/>
            <person name="Henrissat B."/>
            <person name="Mortensen U.H."/>
            <person name="Larsen T.O."/>
            <person name="De vries R.P."/>
            <person name="Grigoriev I.V."/>
            <person name="Machida M."/>
            <person name="Baker S.E."/>
            <person name="Andersen M.R."/>
        </authorList>
    </citation>
    <scope>NUCLEOTIDE SEQUENCE [LARGE SCALE GENOMIC DNA]</scope>
    <source>
        <strain evidence="1 2">CBS 117635</strain>
    </source>
</reference>
<gene>
    <name evidence="1" type="ORF">BDV30DRAFT_95016</name>
</gene>
<protein>
    <submittedName>
        <fullName evidence="1">Uncharacterized protein</fullName>
    </submittedName>
</protein>
<dbReference type="AlphaFoldDB" id="A0A5N6J5L4"/>